<accession>A0A2H4PRH1</accession>
<feature type="binding site" evidence="3">
    <location>
        <position position="78"/>
    </location>
    <ligand>
        <name>DNA</name>
        <dbReference type="ChEBI" id="CHEBI:16991"/>
    </ligand>
</feature>
<feature type="binding site" evidence="3">
    <location>
        <position position="150"/>
    </location>
    <ligand>
        <name>Mg(2+)</name>
        <dbReference type="ChEBI" id="CHEBI:18420"/>
        <label>2</label>
        <note>catalytic</note>
    </ligand>
</feature>
<evidence type="ECO:0000313" key="5">
    <source>
        <dbReference type="EMBL" id="ATW69906.1"/>
    </source>
</evidence>
<dbReference type="Proteomes" id="UP000241842">
    <property type="component" value="Segment"/>
</dbReference>
<dbReference type="GO" id="GO:0046872">
    <property type="term" value="F:metal ion binding"/>
    <property type="evidence" value="ECO:0007669"/>
    <property type="project" value="UniProtKB-UniRule"/>
</dbReference>
<evidence type="ECO:0000256" key="3">
    <source>
        <dbReference type="HAMAP-Rule" id="MF_04140"/>
    </source>
</evidence>
<feature type="binding site" evidence="3">
    <location>
        <position position="152"/>
    </location>
    <ligand>
        <name>Mg(2+)</name>
        <dbReference type="ChEBI" id="CHEBI:18420"/>
        <label>3</label>
    </ligand>
</feature>
<dbReference type="Gene3D" id="1.10.150.20">
    <property type="entry name" value="5' to 3' exonuclease, C-terminal subdomain"/>
    <property type="match status" value="1"/>
</dbReference>
<keyword evidence="3" id="KW-0269">Exonuclease</keyword>
<feature type="binding site" evidence="3">
    <location>
        <position position="198"/>
    </location>
    <ligand>
        <name>Mg(2+)</name>
        <dbReference type="ChEBI" id="CHEBI:18420"/>
        <label>3</label>
    </ligand>
</feature>
<keyword evidence="6" id="KW-1185">Reference proteome</keyword>
<dbReference type="SMART" id="SM00279">
    <property type="entry name" value="HhH2"/>
    <property type="match status" value="1"/>
</dbReference>
<comment type="cofactor">
    <cofactor evidence="3">
        <name>Mg(2+)</name>
        <dbReference type="ChEBI" id="CHEBI:18420"/>
    </cofactor>
    <text evidence="3">Binds divalent metal cations, probably Mg(2+). In vitro low metal concentrations selectively stimulate the endonuclease reaction. Endonuclease activity is suggested to require only the first cation, whereas exonuclease activity is suggested to require binding of both. High pH favors the exonuclase activity whereas low pH favors the endonuclease activity. Metal ions enhance substrate binding.</text>
</comment>
<dbReference type="InterPro" id="IPR002421">
    <property type="entry name" value="5-3_exonuclease"/>
</dbReference>
<comment type="function">
    <text evidence="3">Catalyzes both the 5'-exonucleolytic and structure-specific endonucleolytic hydrolysis of DNA branched nucleic acid molecules and probably plays a role in viral genome replication. Active on flap (branched duplex DNA containing a free single-stranded 5'-end), 5'overhangs and pseudo-Y structures. The substrates require a free, single-stranded 5' end, with endonucleolytic hydrolysis occurring at the junction of double- and single-stranded DNA. This function may be used for example to trim such branched molecules generated by Okazaki fragments synthesis during replication.</text>
</comment>
<reference evidence="6" key="1">
    <citation type="submission" date="2017-10" db="EMBL/GenBank/DDBJ databases">
        <title>Isolation and characterization of a group of new proteus bacteriophages.</title>
        <authorList>
            <person name="Kozlova Y.N."/>
            <person name="Morozova V.V."/>
            <person name="Babkin I.V."/>
            <person name="Tikunova N.V."/>
            <person name="Bokovaya O.V."/>
            <person name="Shedko E.D."/>
        </authorList>
    </citation>
    <scope>NUCLEOTIDE SEQUENCE [LARGE SCALE GENOMIC DNA]</scope>
</reference>
<evidence type="ECO:0000256" key="2">
    <source>
        <dbReference type="ARBA" id="ARBA00022801"/>
    </source>
</evidence>
<keyword evidence="3" id="KW-0460">Magnesium</keyword>
<dbReference type="PANTHER" id="PTHR42646">
    <property type="entry name" value="FLAP ENDONUCLEASE XNI"/>
    <property type="match status" value="1"/>
</dbReference>
<feature type="region of interest" description="DNA-binding; H3TH" evidence="3">
    <location>
        <begin position="185"/>
        <end position="221"/>
    </location>
</feature>
<dbReference type="InterPro" id="IPR020046">
    <property type="entry name" value="5-3_exonucl_a-hlix_arch_N"/>
</dbReference>
<sequence>MSSWTKMLSTELVGDNLLIVDMMNFSRSISSASSVEDFAKKLETSIRSFAKSYSCGKVVLLSDKGVSSYRKEILPEYKENRKKKREAMSEAQRAAEAEWFFMMRDAVDSLADTFPLFKYQDVEADDMAALITDWAIDGEHVEEVFLLSTDGDWDTFLRERVSRFAFTTRKMFTIDNMFEEHGADSPEQFALLKAIQGDLGDNIRGIDGVGKKRGYSVIREFNSTAHFLDSIPDLVGSQKFICNIRDGQDIIERNLLLVDLRSFAYDALVHAGVYDEFKSRVYSEVFGE</sequence>
<dbReference type="Pfam" id="PF02739">
    <property type="entry name" value="5_3_exonuc_N"/>
    <property type="match status" value="1"/>
</dbReference>
<feature type="domain" description="5'-3' exonuclease" evidence="4">
    <location>
        <begin position="15"/>
        <end position="283"/>
    </location>
</feature>
<dbReference type="InterPro" id="IPR036279">
    <property type="entry name" value="5-3_exonuclease_C_sf"/>
</dbReference>
<evidence type="ECO:0000313" key="6">
    <source>
        <dbReference type="Proteomes" id="UP000241842"/>
    </source>
</evidence>
<evidence type="ECO:0000256" key="1">
    <source>
        <dbReference type="ARBA" id="ARBA00022722"/>
    </source>
</evidence>
<dbReference type="InterPro" id="IPR038969">
    <property type="entry name" value="FEN"/>
</dbReference>
<dbReference type="SUPFAM" id="SSF88723">
    <property type="entry name" value="PIN domain-like"/>
    <property type="match status" value="1"/>
</dbReference>
<evidence type="ECO:0000259" key="4">
    <source>
        <dbReference type="SMART" id="SM00475"/>
    </source>
</evidence>
<keyword evidence="2 3" id="KW-0378">Hydrolase</keyword>
<dbReference type="EC" id="3.1.11.-" evidence="3"/>
<dbReference type="InterPro" id="IPR008918">
    <property type="entry name" value="HhH2"/>
</dbReference>
<dbReference type="GO" id="GO:0051908">
    <property type="term" value="F:double-stranded DNA 5'-3' DNA exonuclease activity"/>
    <property type="evidence" value="ECO:0007669"/>
    <property type="project" value="UniProtKB-EC"/>
</dbReference>
<dbReference type="KEGG" id="vg:40097243"/>
<dbReference type="EMBL" id="MG030347">
    <property type="protein sequence ID" value="ATW69906.1"/>
    <property type="molecule type" value="Genomic_DNA"/>
</dbReference>
<name>A0A2H4PRH1_9CAUD</name>
<dbReference type="PANTHER" id="PTHR42646:SF2">
    <property type="entry name" value="5'-3' EXONUCLEASE FAMILY PROTEIN"/>
    <property type="match status" value="1"/>
</dbReference>
<dbReference type="GeneID" id="40097243"/>
<feature type="binding site" evidence="3">
    <location>
        <position position="125"/>
    </location>
    <ligand>
        <name>Mg(2+)</name>
        <dbReference type="ChEBI" id="CHEBI:18420"/>
        <label>2</label>
        <note>catalytic</note>
    </ligand>
</feature>
<keyword evidence="3" id="KW-0238">DNA-binding</keyword>
<dbReference type="InterPro" id="IPR029060">
    <property type="entry name" value="PIN-like_dom_sf"/>
</dbReference>
<comment type="caution">
    <text evidence="3">Lacks conserved residue(s) required for the propagation of feature annotation.</text>
</comment>
<dbReference type="GO" id="GO:0017108">
    <property type="term" value="F:5'-flap endonuclease activity"/>
    <property type="evidence" value="ECO:0007669"/>
    <property type="project" value="UniProtKB-UniRule"/>
</dbReference>
<dbReference type="CDD" id="cd09899">
    <property type="entry name" value="H3TH_T4-like"/>
    <property type="match status" value="1"/>
</dbReference>
<feature type="region of interest" description="Helical arch" evidence="3">
    <location>
        <begin position="77"/>
        <end position="111"/>
    </location>
</feature>
<dbReference type="GO" id="GO:0033567">
    <property type="term" value="P:DNA replication, Okazaki fragment processing"/>
    <property type="evidence" value="ECO:0007669"/>
    <property type="project" value="UniProtKB-UniRule"/>
</dbReference>
<dbReference type="GO" id="GO:0003677">
    <property type="term" value="F:DNA binding"/>
    <property type="evidence" value="ECO:0007669"/>
    <property type="project" value="UniProtKB-UniRule"/>
</dbReference>
<dbReference type="OrthoDB" id="4855at10239"/>
<feature type="chain" id="PRO_5026405521" description="Flap endonuclease" evidence="3">
    <location>
        <begin position="1"/>
        <end position="288"/>
    </location>
</feature>
<keyword evidence="1 3" id="KW-0540">Nuclease</keyword>
<feature type="binding site" evidence="3">
    <location>
        <position position="125"/>
    </location>
    <ligand>
        <name>Mg(2+)</name>
        <dbReference type="ChEBI" id="CHEBI:18420"/>
        <label>1</label>
        <note>catalytic</note>
    </ligand>
</feature>
<keyword evidence="3" id="KW-1194">Viral DNA replication</keyword>
<feature type="binding site" evidence="3">
    <location>
        <position position="152"/>
    </location>
    <ligand>
        <name>Mg(2+)</name>
        <dbReference type="ChEBI" id="CHEBI:18420"/>
        <label>2</label>
        <note>catalytic</note>
    </ligand>
</feature>
<keyword evidence="3" id="KW-0479">Metal-binding</keyword>
<keyword evidence="3" id="KW-0244">Early protein</keyword>
<dbReference type="Gene3D" id="3.40.50.1010">
    <property type="entry name" value="5'-nuclease"/>
    <property type="match status" value="1"/>
</dbReference>
<keyword evidence="3 5" id="KW-0255">Endonuclease</keyword>
<dbReference type="SUPFAM" id="SSF47807">
    <property type="entry name" value="5' to 3' exonuclease, C-terminal subdomain"/>
    <property type="match status" value="1"/>
</dbReference>
<proteinExistence type="inferred from homology"/>
<dbReference type="InterPro" id="IPR043666">
    <property type="entry name" value="FEN_D15-like"/>
</dbReference>
<dbReference type="RefSeq" id="YP_009620590.1">
    <property type="nucleotide sequence ID" value="NC_042090.1"/>
</dbReference>
<comment type="domain">
    <text evidence="3">Three alpha-helices form a helical arch which forms a hole in the protein and through which the 5' flap of the scissile ssDNA is threaded.</text>
</comment>
<keyword evidence="3" id="KW-0235">DNA replication</keyword>
<dbReference type="EC" id="3.1.11.3" evidence="3"/>
<organism evidence="5 6">
    <name type="scientific">Proteus phage PM135</name>
    <dbReference type="NCBI Taxonomy" id="2048008"/>
    <lineage>
        <taxon>Viruses</taxon>
        <taxon>Duplodnaviria</taxon>
        <taxon>Heunggongvirae</taxon>
        <taxon>Uroviricota</taxon>
        <taxon>Caudoviricetes</taxon>
        <taxon>Demerecviridae</taxon>
        <taxon>Novosibvirus</taxon>
        <taxon>Novosibvirus PM135</taxon>
    </lineage>
</organism>
<dbReference type="SMART" id="SM00475">
    <property type="entry name" value="53EXOc"/>
    <property type="match status" value="1"/>
</dbReference>
<protein>
    <recommendedName>
        <fullName evidence="3">Flap endonuclease</fullName>
        <shortName evidence="3">FEN</shortName>
        <ecNumber evidence="3">3.1.11.-</ecNumber>
    </recommendedName>
    <alternativeName>
        <fullName evidence="3">5'-3' exonuclease</fullName>
    </alternativeName>
    <alternativeName>
        <fullName evidence="3">Exodeoxyribonuclease</fullName>
        <ecNumber evidence="3">3.1.11.3</ecNumber>
    </alternativeName>
</protein>
<dbReference type="HAMAP" id="MF_04140">
    <property type="entry name" value="FEN_T5"/>
    <property type="match status" value="1"/>
</dbReference>
<dbReference type="GO" id="GO:0039693">
    <property type="term" value="P:viral DNA genome replication"/>
    <property type="evidence" value="ECO:0007669"/>
    <property type="project" value="UniProtKB-UniRule"/>
</dbReference>
<comment type="catalytic activity">
    <reaction evidence="3">
        <text>Exonucleolytic cleavage in the 5'- to 3'-direction to yield nucleoside 5'-phosphates.</text>
        <dbReference type="EC" id="3.1.11.3"/>
    </reaction>
</comment>